<dbReference type="Gene3D" id="4.10.60.10">
    <property type="entry name" value="Zinc finger, CCHC-type"/>
    <property type="match status" value="1"/>
</dbReference>
<keyword evidence="1" id="KW-0863">Zinc-finger</keyword>
<dbReference type="EMBL" id="BFEA01000009">
    <property type="protein sequence ID" value="GBG60111.1"/>
    <property type="molecule type" value="Genomic_DNA"/>
</dbReference>
<organism evidence="4 5">
    <name type="scientific">Chara braunii</name>
    <name type="common">Braun's stonewort</name>
    <dbReference type="NCBI Taxonomy" id="69332"/>
    <lineage>
        <taxon>Eukaryota</taxon>
        <taxon>Viridiplantae</taxon>
        <taxon>Streptophyta</taxon>
        <taxon>Charophyceae</taxon>
        <taxon>Charales</taxon>
        <taxon>Characeae</taxon>
        <taxon>Chara</taxon>
    </lineage>
</organism>
<dbReference type="SMART" id="SM00343">
    <property type="entry name" value="ZnF_C2HC"/>
    <property type="match status" value="1"/>
</dbReference>
<dbReference type="SUPFAM" id="SSF57756">
    <property type="entry name" value="Retrovirus zinc finger-like domains"/>
    <property type="match status" value="1"/>
</dbReference>
<dbReference type="Pfam" id="PF00098">
    <property type="entry name" value="zf-CCHC"/>
    <property type="match status" value="1"/>
</dbReference>
<dbReference type="Gramene" id="GBG60111">
    <property type="protein sequence ID" value="GBG60111"/>
    <property type="gene ID" value="CBR_g3355"/>
</dbReference>
<dbReference type="InterPro" id="IPR001878">
    <property type="entry name" value="Znf_CCHC"/>
</dbReference>
<proteinExistence type="predicted"/>
<feature type="region of interest" description="Disordered" evidence="2">
    <location>
        <begin position="1"/>
        <end position="40"/>
    </location>
</feature>
<feature type="region of interest" description="Disordered" evidence="2">
    <location>
        <begin position="177"/>
        <end position="206"/>
    </location>
</feature>
<keyword evidence="5" id="KW-1185">Reference proteome</keyword>
<accession>A0A388JQQ2</accession>
<reference evidence="4 5" key="1">
    <citation type="journal article" date="2018" name="Cell">
        <title>The Chara Genome: Secondary Complexity and Implications for Plant Terrestrialization.</title>
        <authorList>
            <person name="Nishiyama T."/>
            <person name="Sakayama H."/>
            <person name="Vries J.D."/>
            <person name="Buschmann H."/>
            <person name="Saint-Marcoux D."/>
            <person name="Ullrich K.K."/>
            <person name="Haas F.B."/>
            <person name="Vanderstraeten L."/>
            <person name="Becker D."/>
            <person name="Lang D."/>
            <person name="Vosolsobe S."/>
            <person name="Rombauts S."/>
            <person name="Wilhelmsson P.K.I."/>
            <person name="Janitza P."/>
            <person name="Kern R."/>
            <person name="Heyl A."/>
            <person name="Rumpler F."/>
            <person name="Villalobos L.I.A.C."/>
            <person name="Clay J.M."/>
            <person name="Skokan R."/>
            <person name="Toyoda A."/>
            <person name="Suzuki Y."/>
            <person name="Kagoshima H."/>
            <person name="Schijlen E."/>
            <person name="Tajeshwar N."/>
            <person name="Catarino B."/>
            <person name="Hetherington A.J."/>
            <person name="Saltykova A."/>
            <person name="Bonnot C."/>
            <person name="Breuninger H."/>
            <person name="Symeonidi A."/>
            <person name="Radhakrishnan G.V."/>
            <person name="Van Nieuwerburgh F."/>
            <person name="Deforce D."/>
            <person name="Chang C."/>
            <person name="Karol K.G."/>
            <person name="Hedrich R."/>
            <person name="Ulvskov P."/>
            <person name="Glockner G."/>
            <person name="Delwiche C.F."/>
            <person name="Petrasek J."/>
            <person name="Van de Peer Y."/>
            <person name="Friml J."/>
            <person name="Beilby M."/>
            <person name="Dolan L."/>
            <person name="Kohara Y."/>
            <person name="Sugano S."/>
            <person name="Fujiyama A."/>
            <person name="Delaux P.-M."/>
            <person name="Quint M."/>
            <person name="TheiBen G."/>
            <person name="Hagemann M."/>
            <person name="Harholt J."/>
            <person name="Dunand C."/>
            <person name="Zachgo S."/>
            <person name="Langdale J."/>
            <person name="Maumus F."/>
            <person name="Straeten D.V.D."/>
            <person name="Gould S.B."/>
            <person name="Rensing S.A."/>
        </authorList>
    </citation>
    <scope>NUCLEOTIDE SEQUENCE [LARGE SCALE GENOMIC DNA]</scope>
    <source>
        <strain evidence="4 5">S276</strain>
    </source>
</reference>
<keyword evidence="1" id="KW-0862">Zinc</keyword>
<feature type="domain" description="CCHC-type" evidence="3">
    <location>
        <begin position="41"/>
        <end position="56"/>
    </location>
</feature>
<dbReference type="GO" id="GO:0008270">
    <property type="term" value="F:zinc ion binding"/>
    <property type="evidence" value="ECO:0007669"/>
    <property type="project" value="UniProtKB-KW"/>
</dbReference>
<protein>
    <recommendedName>
        <fullName evidence="3">CCHC-type domain-containing protein</fullName>
    </recommendedName>
</protein>
<sequence>MSSASGSETSGGAGGKKEASGSGSGGQLPSYPRNPMAGRTCYKCGDPDHFANVCKEYWEAKESNKPFVSPPLGTGRIERTMAPGSERRSLSADSYTVRSESDEMNRLMREYLARKEQVRVEKMEKEKREEAEREAEAARQEKARGKLEKEAEKKREQKERDDQLLYLVRMEIQRETGKKIESEESETRKYDRKTRKHVKTNERGETIENEKERLRREIAFLEAAEEEEEEDNELQFLR</sequence>
<dbReference type="GO" id="GO:0003676">
    <property type="term" value="F:nucleic acid binding"/>
    <property type="evidence" value="ECO:0007669"/>
    <property type="project" value="InterPro"/>
</dbReference>
<name>A0A388JQQ2_CHABU</name>
<dbReference type="PROSITE" id="PS50158">
    <property type="entry name" value="ZF_CCHC"/>
    <property type="match status" value="1"/>
</dbReference>
<dbReference type="Proteomes" id="UP000265515">
    <property type="component" value="Unassembled WGS sequence"/>
</dbReference>
<gene>
    <name evidence="4" type="ORF">CBR_g3355</name>
</gene>
<feature type="region of interest" description="Disordered" evidence="2">
    <location>
        <begin position="120"/>
        <end position="160"/>
    </location>
</feature>
<evidence type="ECO:0000313" key="5">
    <source>
        <dbReference type="Proteomes" id="UP000265515"/>
    </source>
</evidence>
<evidence type="ECO:0000256" key="2">
    <source>
        <dbReference type="SAM" id="MobiDB-lite"/>
    </source>
</evidence>
<feature type="region of interest" description="Disordered" evidence="2">
    <location>
        <begin position="62"/>
        <end position="101"/>
    </location>
</feature>
<evidence type="ECO:0000259" key="3">
    <source>
        <dbReference type="PROSITE" id="PS50158"/>
    </source>
</evidence>
<feature type="compositionally biased region" description="Basic and acidic residues" evidence="2">
    <location>
        <begin position="177"/>
        <end position="189"/>
    </location>
</feature>
<evidence type="ECO:0000313" key="4">
    <source>
        <dbReference type="EMBL" id="GBG60111.1"/>
    </source>
</evidence>
<dbReference type="AlphaFoldDB" id="A0A388JQQ2"/>
<comment type="caution">
    <text evidence="4">The sequence shown here is derived from an EMBL/GenBank/DDBJ whole genome shotgun (WGS) entry which is preliminary data.</text>
</comment>
<evidence type="ECO:0000256" key="1">
    <source>
        <dbReference type="PROSITE-ProRule" id="PRU00047"/>
    </source>
</evidence>
<dbReference type="InterPro" id="IPR036875">
    <property type="entry name" value="Znf_CCHC_sf"/>
</dbReference>
<keyword evidence="1" id="KW-0479">Metal-binding</keyword>